<dbReference type="InterPro" id="IPR004839">
    <property type="entry name" value="Aminotransferase_I/II_large"/>
</dbReference>
<dbReference type="EMBL" id="UINC01104317">
    <property type="protein sequence ID" value="SVC67371.1"/>
    <property type="molecule type" value="Genomic_DNA"/>
</dbReference>
<feature type="non-terminal residue" evidence="5">
    <location>
        <position position="138"/>
    </location>
</feature>
<evidence type="ECO:0000256" key="1">
    <source>
        <dbReference type="ARBA" id="ARBA00022576"/>
    </source>
</evidence>
<keyword evidence="1" id="KW-0032">Aminotransferase</keyword>
<dbReference type="InterPro" id="IPR015424">
    <property type="entry name" value="PyrdxlP-dep_Trfase"/>
</dbReference>
<feature type="domain" description="Aminotransferase class I/classII large" evidence="4">
    <location>
        <begin position="31"/>
        <end position="129"/>
    </location>
</feature>
<dbReference type="AlphaFoldDB" id="A0A382P6B7"/>
<proteinExistence type="predicted"/>
<evidence type="ECO:0000259" key="4">
    <source>
        <dbReference type="Pfam" id="PF00155"/>
    </source>
</evidence>
<dbReference type="Pfam" id="PF00155">
    <property type="entry name" value="Aminotran_1_2"/>
    <property type="match status" value="1"/>
</dbReference>
<evidence type="ECO:0000256" key="3">
    <source>
        <dbReference type="ARBA" id="ARBA00022898"/>
    </source>
</evidence>
<gene>
    <name evidence="5" type="ORF">METZ01_LOCUS320225</name>
</gene>
<dbReference type="Gene3D" id="3.90.1150.10">
    <property type="entry name" value="Aspartate Aminotransferase, domain 1"/>
    <property type="match status" value="1"/>
</dbReference>
<dbReference type="InterPro" id="IPR015421">
    <property type="entry name" value="PyrdxlP-dep_Trfase_major"/>
</dbReference>
<dbReference type="SUPFAM" id="SSF53383">
    <property type="entry name" value="PLP-dependent transferases"/>
    <property type="match status" value="1"/>
</dbReference>
<evidence type="ECO:0000313" key="5">
    <source>
        <dbReference type="EMBL" id="SVC67371.1"/>
    </source>
</evidence>
<dbReference type="GO" id="GO:0030170">
    <property type="term" value="F:pyridoxal phosphate binding"/>
    <property type="evidence" value="ECO:0007669"/>
    <property type="project" value="InterPro"/>
</dbReference>
<keyword evidence="2" id="KW-0808">Transferase</keyword>
<dbReference type="Gene3D" id="3.40.640.10">
    <property type="entry name" value="Type I PLP-dependent aspartate aminotransferase-like (Major domain)"/>
    <property type="match status" value="1"/>
</dbReference>
<name>A0A382P6B7_9ZZZZ</name>
<protein>
    <recommendedName>
        <fullName evidence="4">Aminotransferase class I/classII large domain-containing protein</fullName>
    </recommendedName>
</protein>
<dbReference type="InterPro" id="IPR050106">
    <property type="entry name" value="HistidinolP_aminotransfase"/>
</dbReference>
<reference evidence="5" key="1">
    <citation type="submission" date="2018-05" db="EMBL/GenBank/DDBJ databases">
        <authorList>
            <person name="Lanie J.A."/>
            <person name="Ng W.-L."/>
            <person name="Kazmierczak K.M."/>
            <person name="Andrzejewski T.M."/>
            <person name="Davidsen T.M."/>
            <person name="Wayne K.J."/>
            <person name="Tettelin H."/>
            <person name="Glass J.I."/>
            <person name="Rusch D."/>
            <person name="Podicherti R."/>
            <person name="Tsui H.-C.T."/>
            <person name="Winkler M.E."/>
        </authorList>
    </citation>
    <scope>NUCLEOTIDE SEQUENCE</scope>
</reference>
<dbReference type="InterPro" id="IPR015422">
    <property type="entry name" value="PyrdxlP-dep_Trfase_small"/>
</dbReference>
<dbReference type="PANTHER" id="PTHR43643:SF3">
    <property type="entry name" value="HISTIDINOL-PHOSPHATE AMINOTRANSFERASE"/>
    <property type="match status" value="1"/>
</dbReference>
<organism evidence="5">
    <name type="scientific">marine metagenome</name>
    <dbReference type="NCBI Taxonomy" id="408172"/>
    <lineage>
        <taxon>unclassified sequences</taxon>
        <taxon>metagenomes</taxon>
        <taxon>ecological metagenomes</taxon>
    </lineage>
</organism>
<dbReference type="GO" id="GO:0008483">
    <property type="term" value="F:transaminase activity"/>
    <property type="evidence" value="ECO:0007669"/>
    <property type="project" value="UniProtKB-KW"/>
</dbReference>
<sequence length="138" mass="15146">MPLVPKNIDKLETYKPGQSISEIKRQIGLSKVIKLASNENPFGSSPMALEAVRSSLKENFRYPDAAAILLRKKLADKFDLNLSNVTVGAGSEGVMSAIMRTFIRDGDEIIGAKNSFIGFRVLANASGNQINWISLKKY</sequence>
<evidence type="ECO:0000256" key="2">
    <source>
        <dbReference type="ARBA" id="ARBA00022679"/>
    </source>
</evidence>
<accession>A0A382P6B7</accession>
<keyword evidence="3" id="KW-0663">Pyridoxal phosphate</keyword>
<dbReference type="PANTHER" id="PTHR43643">
    <property type="entry name" value="HISTIDINOL-PHOSPHATE AMINOTRANSFERASE 2"/>
    <property type="match status" value="1"/>
</dbReference>